<gene>
    <name evidence="1" type="ORF">FOXYS1_12610</name>
</gene>
<reference evidence="1" key="1">
    <citation type="submission" date="2020-02" db="EMBL/GenBank/DDBJ databases">
        <title>Identification and distribution of gene clusters putatively required for synthesis of sphingolipid metabolism inhibitors in phylogenetically diverse species of the filamentous fungus Fusarium.</title>
        <authorList>
            <person name="Kim H.-S."/>
            <person name="Busman M."/>
            <person name="Brown D.W."/>
            <person name="Divon H."/>
            <person name="Uhlig S."/>
            <person name="Proctor R.H."/>
        </authorList>
    </citation>
    <scope>NUCLEOTIDE SEQUENCE [LARGE SCALE GENOMIC DNA]</scope>
    <source>
        <strain evidence="1">NRRL 39464</strain>
    </source>
</reference>
<protein>
    <submittedName>
        <fullName evidence="1">Uncharacterized protein</fullName>
    </submittedName>
</protein>
<organism evidence="1 2">
    <name type="scientific">Fusarium oxysporum</name>
    <name type="common">Fusarium vascular wilt</name>
    <dbReference type="NCBI Taxonomy" id="5507"/>
    <lineage>
        <taxon>Eukaryota</taxon>
        <taxon>Fungi</taxon>
        <taxon>Dikarya</taxon>
        <taxon>Ascomycota</taxon>
        <taxon>Pezizomycotina</taxon>
        <taxon>Sordariomycetes</taxon>
        <taxon>Hypocreomycetidae</taxon>
        <taxon>Hypocreales</taxon>
        <taxon>Nectriaceae</taxon>
        <taxon>Fusarium</taxon>
        <taxon>Fusarium oxysporum species complex</taxon>
    </lineage>
</organism>
<feature type="non-terminal residue" evidence="1">
    <location>
        <position position="1"/>
    </location>
</feature>
<evidence type="ECO:0000313" key="2">
    <source>
        <dbReference type="Proteomes" id="UP000558688"/>
    </source>
</evidence>
<name>A0A8H5A126_FUSOX</name>
<dbReference type="EMBL" id="JAAFOW010002494">
    <property type="protein sequence ID" value="KAF5256886.1"/>
    <property type="molecule type" value="Genomic_DNA"/>
</dbReference>
<dbReference type="Gene3D" id="3.30.410.40">
    <property type="match status" value="1"/>
</dbReference>
<accession>A0A8H5A126</accession>
<proteinExistence type="predicted"/>
<sequence>VINNLLGVGENLQNHPEVIITWELHEPREDKTVLWADVALLACREPPNIQGGDGTAPDALMHIYTVPFDVHQAALGYASPKTSADPGEHPAINFRYFTDPDGYDKKTIVWPRRTAREIVSQHLLSKWIKREVAPGSGCQTDQERSEYRRKTPTRCTIHVARPRWEMLFMA</sequence>
<dbReference type="AlphaFoldDB" id="A0A8H5A126"/>
<dbReference type="Proteomes" id="UP000558688">
    <property type="component" value="Unassembled WGS sequence"/>
</dbReference>
<evidence type="ECO:0000313" key="1">
    <source>
        <dbReference type="EMBL" id="KAF5256886.1"/>
    </source>
</evidence>
<dbReference type="SUPFAM" id="SSF54373">
    <property type="entry name" value="FAD-linked reductases, C-terminal domain"/>
    <property type="match status" value="1"/>
</dbReference>
<comment type="caution">
    <text evidence="1">The sequence shown here is derived from an EMBL/GenBank/DDBJ whole genome shotgun (WGS) entry which is preliminary data.</text>
</comment>